<keyword evidence="2" id="KW-1185">Reference proteome</keyword>
<organism evidence="1 2">
    <name type="scientific">Leucocoprinus birnbaumii</name>
    <dbReference type="NCBI Taxonomy" id="56174"/>
    <lineage>
        <taxon>Eukaryota</taxon>
        <taxon>Fungi</taxon>
        <taxon>Dikarya</taxon>
        <taxon>Basidiomycota</taxon>
        <taxon>Agaricomycotina</taxon>
        <taxon>Agaricomycetes</taxon>
        <taxon>Agaricomycetidae</taxon>
        <taxon>Agaricales</taxon>
        <taxon>Agaricineae</taxon>
        <taxon>Agaricaceae</taxon>
        <taxon>Leucocoprinus</taxon>
    </lineage>
</organism>
<evidence type="ECO:0000313" key="2">
    <source>
        <dbReference type="Proteomes" id="UP001213000"/>
    </source>
</evidence>
<gene>
    <name evidence="1" type="ORF">NP233_g11483</name>
</gene>
<dbReference type="Proteomes" id="UP001213000">
    <property type="component" value="Unassembled WGS sequence"/>
</dbReference>
<comment type="caution">
    <text evidence="1">The sequence shown here is derived from an EMBL/GenBank/DDBJ whole genome shotgun (WGS) entry which is preliminary data.</text>
</comment>
<evidence type="ECO:0000313" key="1">
    <source>
        <dbReference type="EMBL" id="KAJ3558580.1"/>
    </source>
</evidence>
<proteinExistence type="predicted"/>
<sequence>MSIPAHLFVIRIPDTICRRMWSRIWRKTVVQLGDPKQRRSEPPKWFQHSTDTVVTTASCQEYLSSSFYPSVARSRRQRPLPCGRLEAGIFPPKTPPVDLRCTCYYPLHTVVTVSDGQNAKANAHITYESTSSDEIRRERLVLIEPDL</sequence>
<accession>A0AAD5VGH6</accession>
<name>A0AAD5VGH6_9AGAR</name>
<protein>
    <submittedName>
        <fullName evidence="1">Uncharacterized protein</fullName>
    </submittedName>
</protein>
<dbReference type="EMBL" id="JANIEX010001388">
    <property type="protein sequence ID" value="KAJ3558580.1"/>
    <property type="molecule type" value="Genomic_DNA"/>
</dbReference>
<reference evidence="1" key="1">
    <citation type="submission" date="2022-07" db="EMBL/GenBank/DDBJ databases">
        <title>Genome Sequence of Leucocoprinus birnbaumii.</title>
        <authorList>
            <person name="Buettner E."/>
        </authorList>
    </citation>
    <scope>NUCLEOTIDE SEQUENCE</scope>
    <source>
        <strain evidence="1">VT141</strain>
    </source>
</reference>
<dbReference type="AlphaFoldDB" id="A0AAD5VGH6"/>